<evidence type="ECO:0000313" key="2">
    <source>
        <dbReference type="Proteomes" id="UP000424462"/>
    </source>
</evidence>
<proteinExistence type="predicted"/>
<protein>
    <submittedName>
        <fullName evidence="1">Uncharacterized protein</fullName>
    </submittedName>
</protein>
<dbReference type="RefSeq" id="WP_156230501.1">
    <property type="nucleotide sequence ID" value="NZ_CP046455.1"/>
</dbReference>
<sequence length="118" mass="13260">MQEQGGWERFELLIRLVADQNPAELRVFGGVEVRELPVPEGVLRGAQAAREATAASGIGAWFGVSSIMHNRRSQAGADFDIRDRFNWDHEPAWDPPLPAEVYARDFESFPRDARLVPD</sequence>
<reference evidence="1 2" key="1">
    <citation type="submission" date="2019-11" db="EMBL/GenBank/DDBJ databases">
        <title>Complete genome sequence of Corynebacterium kalinowskii 1959, a novel Corynebacterium species isolated from soil of a small paddock in Vilsendorf, Germany.</title>
        <authorList>
            <person name="Schaffert L."/>
            <person name="Ruwe M."/>
            <person name="Milse J."/>
            <person name="Hanuschka K."/>
            <person name="Ortseifen V."/>
            <person name="Droste J."/>
            <person name="Brandt D."/>
            <person name="Schlueter L."/>
            <person name="Kutter Y."/>
            <person name="Vinke S."/>
            <person name="Viehoefer P."/>
            <person name="Jacob L."/>
            <person name="Luebke N.-C."/>
            <person name="Schulte-Berndt E."/>
            <person name="Hain C."/>
            <person name="Linder M."/>
            <person name="Schmidt P."/>
            <person name="Wollenschlaeger L."/>
            <person name="Luttermann T."/>
            <person name="Thieme E."/>
            <person name="Hassa J."/>
            <person name="Haak M."/>
            <person name="Wittchen M."/>
            <person name="Mentz A."/>
            <person name="Persicke M."/>
            <person name="Busche T."/>
            <person name="Ruckert C."/>
        </authorList>
    </citation>
    <scope>NUCLEOTIDE SEQUENCE [LARGE SCALE GENOMIC DNA]</scope>
    <source>
        <strain evidence="1 2">2039</strain>
    </source>
</reference>
<dbReference type="AlphaFoldDB" id="A0A6B8W0B6"/>
<gene>
    <name evidence="1" type="ORF">COCCU_04990</name>
</gene>
<dbReference type="EMBL" id="CP046455">
    <property type="protein sequence ID" value="QGU06944.1"/>
    <property type="molecule type" value="Genomic_DNA"/>
</dbReference>
<accession>A0A6B8W0B6</accession>
<organism evidence="1 2">
    <name type="scientific">Corynebacterium occultum</name>
    <dbReference type="NCBI Taxonomy" id="2675219"/>
    <lineage>
        <taxon>Bacteria</taxon>
        <taxon>Bacillati</taxon>
        <taxon>Actinomycetota</taxon>
        <taxon>Actinomycetes</taxon>
        <taxon>Mycobacteriales</taxon>
        <taxon>Corynebacteriaceae</taxon>
        <taxon>Corynebacterium</taxon>
    </lineage>
</organism>
<dbReference type="Proteomes" id="UP000424462">
    <property type="component" value="Chromosome"/>
</dbReference>
<evidence type="ECO:0000313" key="1">
    <source>
        <dbReference type="EMBL" id="QGU06944.1"/>
    </source>
</evidence>
<keyword evidence="2" id="KW-1185">Reference proteome</keyword>
<dbReference type="KEGG" id="cok:COCCU_04990"/>
<name>A0A6B8W0B6_9CORY</name>